<evidence type="ECO:0000313" key="1">
    <source>
        <dbReference type="EMBL" id="KNC77997.1"/>
    </source>
</evidence>
<proteinExistence type="predicted"/>
<reference evidence="1 2" key="1">
    <citation type="submission" date="2011-02" db="EMBL/GenBank/DDBJ databases">
        <title>The Genome Sequence of Sphaeroforma arctica JP610.</title>
        <authorList>
            <consortium name="The Broad Institute Genome Sequencing Platform"/>
            <person name="Russ C."/>
            <person name="Cuomo C."/>
            <person name="Young S.K."/>
            <person name="Zeng Q."/>
            <person name="Gargeya S."/>
            <person name="Alvarado L."/>
            <person name="Berlin A."/>
            <person name="Chapman S.B."/>
            <person name="Chen Z."/>
            <person name="Freedman E."/>
            <person name="Gellesch M."/>
            <person name="Goldberg J."/>
            <person name="Griggs A."/>
            <person name="Gujja S."/>
            <person name="Heilman E."/>
            <person name="Heiman D."/>
            <person name="Howarth C."/>
            <person name="Mehta T."/>
            <person name="Neiman D."/>
            <person name="Pearson M."/>
            <person name="Roberts A."/>
            <person name="Saif S."/>
            <person name="Shea T."/>
            <person name="Shenoy N."/>
            <person name="Sisk P."/>
            <person name="Stolte C."/>
            <person name="Sykes S."/>
            <person name="White J."/>
            <person name="Yandava C."/>
            <person name="Burger G."/>
            <person name="Gray M.W."/>
            <person name="Holland P.W.H."/>
            <person name="King N."/>
            <person name="Lang F.B.F."/>
            <person name="Roger A.J."/>
            <person name="Ruiz-Trillo I."/>
            <person name="Haas B."/>
            <person name="Nusbaum C."/>
            <person name="Birren B."/>
        </authorList>
    </citation>
    <scope>NUCLEOTIDE SEQUENCE [LARGE SCALE GENOMIC DNA]</scope>
    <source>
        <strain evidence="1 2">JP610</strain>
    </source>
</reference>
<keyword evidence="2" id="KW-1185">Reference proteome</keyword>
<dbReference type="Proteomes" id="UP000054560">
    <property type="component" value="Unassembled WGS sequence"/>
</dbReference>
<sequence>MEGATVNYLHTSAQHFLTDIEYGKFPLRLANNKTTIITTRGTLPNLGLAYLDHTLTQGIIAQSHLQDSGCSLSFPGDIMSCHLTYTGTKLELRRRNGGYYIYYTALQNLFHSPTIRNIPQESLDIHTAPNTTSNTIMIDPPAPPTHTTMTYDEFHRSEGHRIRRTTLRMAKQKHITLTHTPSKYVQCEAWMLDRSIFASSMIFLGYTPKMDLFAAKHNVQVPHFVSPEGGGIATDWRQIDFTNEPGLYGNPIWPDIKELIDKNTKAGTTLAIVVPLRPTATWWDSFLAHLQSQPYIIQNTTSIFRRHSATIVGKPSWLFTLVALLGPISSHVTPGDDLKSAIDYVRFNPEFPKNCRVCVEGKMKAKHVSHCDKYASITISQRTPLIRGETLAIY</sequence>
<protein>
    <submittedName>
        <fullName evidence="1">Uncharacterized protein</fullName>
    </submittedName>
</protein>
<dbReference type="EMBL" id="KQ242580">
    <property type="protein sequence ID" value="KNC77997.1"/>
    <property type="molecule type" value="Genomic_DNA"/>
</dbReference>
<organism evidence="1 2">
    <name type="scientific">Sphaeroforma arctica JP610</name>
    <dbReference type="NCBI Taxonomy" id="667725"/>
    <lineage>
        <taxon>Eukaryota</taxon>
        <taxon>Ichthyosporea</taxon>
        <taxon>Ichthyophonida</taxon>
        <taxon>Sphaeroforma</taxon>
    </lineage>
</organism>
<dbReference type="AlphaFoldDB" id="A0A0L0FML6"/>
<accession>A0A0L0FML6</accession>
<dbReference type="RefSeq" id="XP_014151899.1">
    <property type="nucleotide sequence ID" value="XM_014296424.1"/>
</dbReference>
<gene>
    <name evidence="1" type="ORF">SARC_09551</name>
</gene>
<evidence type="ECO:0000313" key="2">
    <source>
        <dbReference type="Proteomes" id="UP000054560"/>
    </source>
</evidence>
<name>A0A0L0FML6_9EUKA</name>
<dbReference type="GeneID" id="25910055"/>